<dbReference type="HOGENOM" id="CLU_859591_0_0_10"/>
<name>W0EVY7_9BACT</name>
<sequence length="334" mass="36202">MLHCIKVFGKTAIAVLAMMLFFTGCKKKEYALPVPKDVLQNDVIKRTLGPNIVGQQIEFAYAMAILPEKGKLSSAQVEASIAGASGTYLENRSFYTNGSGQDVGVTVGAPSVTSGNVTSVTYNVDTAAATLRYYYVIPEEARGKQVSFTFSAKSSNGQTVSYKMGPYTVATMDMVRNLNVSNGASAYISIADMKVYNSTDAAANPDKIDLVYVYYADPAVAFNHALVSPAADAQYRPGVTLPAGVNKSTKIEKVFNLQDYNLAQSQYGIYIDDLDFKKLDLSNAPNFAINLKAEAGAWVETSDGKYRAYIYFNSVNNTGKSAVISMKRYTMNAQ</sequence>
<dbReference type="Proteomes" id="UP000003586">
    <property type="component" value="Chromosome"/>
</dbReference>
<accession>W0EVY7</accession>
<organism evidence="2 3">
    <name type="scientific">Niabella soli DSM 19437</name>
    <dbReference type="NCBI Taxonomy" id="929713"/>
    <lineage>
        <taxon>Bacteria</taxon>
        <taxon>Pseudomonadati</taxon>
        <taxon>Bacteroidota</taxon>
        <taxon>Chitinophagia</taxon>
        <taxon>Chitinophagales</taxon>
        <taxon>Chitinophagaceae</taxon>
        <taxon>Niabella</taxon>
    </lineage>
</organism>
<gene>
    <name evidence="2" type="ORF">NIASO_06955</name>
</gene>
<dbReference type="InterPro" id="IPR028072">
    <property type="entry name" value="DUF4466"/>
</dbReference>
<dbReference type="EMBL" id="CP007035">
    <property type="protein sequence ID" value="AHF14967.1"/>
    <property type="molecule type" value="Genomic_DNA"/>
</dbReference>
<dbReference type="InterPro" id="IPR041873">
    <property type="entry name" value="PARMER_03128_N"/>
</dbReference>
<proteinExistence type="predicted"/>
<dbReference type="CDD" id="cd07472">
    <property type="entry name" value="HmuY_like"/>
    <property type="match status" value="1"/>
</dbReference>
<dbReference type="Pfam" id="PF14725">
    <property type="entry name" value="DUF4466"/>
    <property type="match status" value="1"/>
</dbReference>
<evidence type="ECO:0000313" key="3">
    <source>
        <dbReference type="Proteomes" id="UP000003586"/>
    </source>
</evidence>
<dbReference type="eggNOG" id="ENOG502Z843">
    <property type="taxonomic scope" value="Bacteria"/>
</dbReference>
<dbReference type="CDD" id="cd12106">
    <property type="entry name" value="PARMER_03128_N"/>
    <property type="match status" value="1"/>
</dbReference>
<dbReference type="STRING" id="929713.NIASO_06955"/>
<keyword evidence="3" id="KW-1185">Reference proteome</keyword>
<dbReference type="AlphaFoldDB" id="W0EVY7"/>
<dbReference type="PROSITE" id="PS51257">
    <property type="entry name" value="PROKAR_LIPOPROTEIN"/>
    <property type="match status" value="1"/>
</dbReference>
<evidence type="ECO:0000313" key="2">
    <source>
        <dbReference type="EMBL" id="AHF14967.1"/>
    </source>
</evidence>
<evidence type="ECO:0000259" key="1">
    <source>
        <dbReference type="Pfam" id="PF14725"/>
    </source>
</evidence>
<dbReference type="KEGG" id="nso:NIASO_06955"/>
<reference evidence="2 3" key="1">
    <citation type="submission" date="2013-12" db="EMBL/GenBank/DDBJ databases">
        <authorList>
            <consortium name="DOE Joint Genome Institute"/>
            <person name="Eisen J."/>
            <person name="Huntemann M."/>
            <person name="Han J."/>
            <person name="Chen A."/>
            <person name="Kyrpides N."/>
            <person name="Mavromatis K."/>
            <person name="Markowitz V."/>
            <person name="Palaniappan K."/>
            <person name="Ivanova N."/>
            <person name="Schaumberg A."/>
            <person name="Pati A."/>
            <person name="Liolios K."/>
            <person name="Nordberg H.P."/>
            <person name="Cantor M.N."/>
            <person name="Hua S.X."/>
            <person name="Woyke T."/>
        </authorList>
    </citation>
    <scope>NUCLEOTIDE SEQUENCE [LARGE SCALE GENOMIC DNA]</scope>
    <source>
        <strain evidence="3">DSM 19437</strain>
    </source>
</reference>
<protein>
    <recommendedName>
        <fullName evidence="1">DUF4466 domain-containing protein</fullName>
    </recommendedName>
</protein>
<feature type="domain" description="DUF4466" evidence="1">
    <location>
        <begin position="28"/>
        <end position="331"/>
    </location>
</feature>
<dbReference type="Gene3D" id="2.60.40.3550">
    <property type="entry name" value="Domain of unknown function DUF4466"/>
    <property type="match status" value="1"/>
</dbReference>